<feature type="non-terminal residue" evidence="1">
    <location>
        <position position="226"/>
    </location>
</feature>
<dbReference type="InterPro" id="IPR025921">
    <property type="entry name" value="HmuY"/>
</dbReference>
<gene>
    <name evidence="1" type="ORF">EZS27_040612</name>
</gene>
<organism evidence="1">
    <name type="scientific">termite gut metagenome</name>
    <dbReference type="NCBI Taxonomy" id="433724"/>
    <lineage>
        <taxon>unclassified sequences</taxon>
        <taxon>metagenomes</taxon>
        <taxon>organismal metagenomes</taxon>
    </lineage>
</organism>
<dbReference type="AlphaFoldDB" id="A0A5J4PE25"/>
<sequence length="226" mass="24948">MKRLFYLFLLIACVNLSSCDNDDDLKVVSEGQLGFRLEGKSETEDYANSVYVDLSNDKQYPVDRKSWNLGFYCGDDFKVVLNGAYETVATASNKTDITAVTLADANDALDLAASTQSQTGNLPVEVVDAFDGSLGGTVFGEISADDAKSNVFFVVSANTEHIVYGRPGLVRSPDRTQWYQVKVTRNGVLFVITQIYIYRVSVVFRFALSFKPKPKLSFGDNLQIIA</sequence>
<protein>
    <submittedName>
        <fullName evidence="1">Uncharacterized protein</fullName>
    </submittedName>
</protein>
<reference evidence="1" key="1">
    <citation type="submission" date="2019-03" db="EMBL/GenBank/DDBJ databases">
        <title>Single cell metagenomics reveals metabolic interactions within the superorganism composed of flagellate Streblomastix strix and complex community of Bacteroidetes bacteria on its surface.</title>
        <authorList>
            <person name="Treitli S.C."/>
            <person name="Kolisko M."/>
            <person name="Husnik F."/>
            <person name="Keeling P."/>
            <person name="Hampl V."/>
        </authorList>
    </citation>
    <scope>NUCLEOTIDE SEQUENCE</scope>
    <source>
        <strain evidence="1">STM</strain>
    </source>
</reference>
<comment type="caution">
    <text evidence="1">The sequence shown here is derived from an EMBL/GenBank/DDBJ whole genome shotgun (WGS) entry which is preliminary data.</text>
</comment>
<dbReference type="EMBL" id="SNRY01008970">
    <property type="protein sequence ID" value="KAA6307716.1"/>
    <property type="molecule type" value="Genomic_DNA"/>
</dbReference>
<accession>A0A5J4PE25</accession>
<name>A0A5J4PE25_9ZZZZ</name>
<evidence type="ECO:0000313" key="1">
    <source>
        <dbReference type="EMBL" id="KAA6307716.1"/>
    </source>
</evidence>
<proteinExistence type="predicted"/>
<dbReference type="Pfam" id="PF14064">
    <property type="entry name" value="HmuY"/>
    <property type="match status" value="1"/>
</dbReference>